<dbReference type="GO" id="GO:0005576">
    <property type="term" value="C:extracellular region"/>
    <property type="evidence" value="ECO:0007669"/>
    <property type="project" value="UniProtKB-SubCell"/>
</dbReference>
<comment type="cofactor">
    <cofactor evidence="10">
        <name>Zn(2+)</name>
        <dbReference type="ChEBI" id="CHEBI:29105"/>
    </cofactor>
</comment>
<evidence type="ECO:0000256" key="4">
    <source>
        <dbReference type="ARBA" id="ARBA00012925"/>
    </source>
</evidence>
<reference evidence="12" key="1">
    <citation type="journal article" date="2012" name="Nature">
        <title>The oyster genome reveals stress adaptation and complexity of shell formation.</title>
        <authorList>
            <person name="Zhang G."/>
            <person name="Fang X."/>
            <person name="Guo X."/>
            <person name="Li L."/>
            <person name="Luo R."/>
            <person name="Xu F."/>
            <person name="Yang P."/>
            <person name="Zhang L."/>
            <person name="Wang X."/>
            <person name="Qi H."/>
            <person name="Xiong Z."/>
            <person name="Que H."/>
            <person name="Xie Y."/>
            <person name="Holland P.W."/>
            <person name="Paps J."/>
            <person name="Zhu Y."/>
            <person name="Wu F."/>
            <person name="Chen Y."/>
            <person name="Wang J."/>
            <person name="Peng C."/>
            <person name="Meng J."/>
            <person name="Yang L."/>
            <person name="Liu J."/>
            <person name="Wen B."/>
            <person name="Zhang N."/>
            <person name="Huang Z."/>
            <person name="Zhu Q."/>
            <person name="Feng Y."/>
            <person name="Mount A."/>
            <person name="Hedgecock D."/>
            <person name="Xu Z."/>
            <person name="Liu Y."/>
            <person name="Domazet-Loso T."/>
            <person name="Du Y."/>
            <person name="Sun X."/>
            <person name="Zhang S."/>
            <person name="Liu B."/>
            <person name="Cheng P."/>
            <person name="Jiang X."/>
            <person name="Li J."/>
            <person name="Fan D."/>
            <person name="Wang W."/>
            <person name="Fu W."/>
            <person name="Wang T."/>
            <person name="Wang B."/>
            <person name="Zhang J."/>
            <person name="Peng Z."/>
            <person name="Li Y."/>
            <person name="Li N."/>
            <person name="Wang J."/>
            <person name="Chen M."/>
            <person name="He Y."/>
            <person name="Tan F."/>
            <person name="Song X."/>
            <person name="Zheng Q."/>
            <person name="Huang R."/>
            <person name="Yang H."/>
            <person name="Du X."/>
            <person name="Chen L."/>
            <person name="Yang M."/>
            <person name="Gaffney P.M."/>
            <person name="Wang S."/>
            <person name="Luo L."/>
            <person name="She Z."/>
            <person name="Ming Y."/>
            <person name="Huang W."/>
            <person name="Zhang S."/>
            <person name="Huang B."/>
            <person name="Zhang Y."/>
            <person name="Qu T."/>
            <person name="Ni P."/>
            <person name="Miao G."/>
            <person name="Wang J."/>
            <person name="Wang Q."/>
            <person name="Steinberg C.E."/>
            <person name="Wang H."/>
            <person name="Li N."/>
            <person name="Qian L."/>
            <person name="Zhang G."/>
            <person name="Li Y."/>
            <person name="Yang H."/>
            <person name="Liu X."/>
            <person name="Wang J."/>
            <person name="Yin Y."/>
            <person name="Wang J."/>
        </authorList>
    </citation>
    <scope>NUCLEOTIDE SEQUENCE [LARGE SCALE GENOMIC DNA]</scope>
    <source>
        <strain evidence="12">05x7-T-G4-1.051#20</strain>
    </source>
</reference>
<evidence type="ECO:0000256" key="8">
    <source>
        <dbReference type="ARBA" id="ARBA00023239"/>
    </source>
</evidence>
<organism evidence="12">
    <name type="scientific">Magallana gigas</name>
    <name type="common">Pacific oyster</name>
    <name type="synonym">Crassostrea gigas</name>
    <dbReference type="NCBI Taxonomy" id="29159"/>
    <lineage>
        <taxon>Eukaryota</taxon>
        <taxon>Metazoa</taxon>
        <taxon>Spiralia</taxon>
        <taxon>Lophotrochozoa</taxon>
        <taxon>Mollusca</taxon>
        <taxon>Bivalvia</taxon>
        <taxon>Autobranchia</taxon>
        <taxon>Pteriomorphia</taxon>
        <taxon>Ostreida</taxon>
        <taxon>Ostreoidea</taxon>
        <taxon>Ostreidae</taxon>
        <taxon>Magallana</taxon>
    </lineage>
</organism>
<keyword evidence="7 10" id="KW-0862">Zinc</keyword>
<dbReference type="Pfam" id="PF00194">
    <property type="entry name" value="Carb_anhydrase"/>
    <property type="match status" value="2"/>
</dbReference>
<proteinExistence type="inferred from homology"/>
<dbReference type="PROSITE" id="PS00162">
    <property type="entry name" value="ALPHA_CA_1"/>
    <property type="match status" value="1"/>
</dbReference>
<dbReference type="InterPro" id="IPR001148">
    <property type="entry name" value="CA_dom"/>
</dbReference>
<dbReference type="Gene3D" id="2.170.300.10">
    <property type="entry name" value="Tie2 ligand-binding domain superfamily"/>
    <property type="match status" value="2"/>
</dbReference>
<dbReference type="InterPro" id="IPR036398">
    <property type="entry name" value="CA_dom_sf"/>
</dbReference>
<comment type="catalytic activity">
    <reaction evidence="9 10">
        <text>hydrogencarbonate + H(+) = CO2 + H2O</text>
        <dbReference type="Rhea" id="RHEA:10748"/>
        <dbReference type="ChEBI" id="CHEBI:15377"/>
        <dbReference type="ChEBI" id="CHEBI:15378"/>
        <dbReference type="ChEBI" id="CHEBI:16526"/>
        <dbReference type="ChEBI" id="CHEBI:17544"/>
        <dbReference type="EC" id="4.2.1.1"/>
    </reaction>
</comment>
<evidence type="ECO:0000256" key="1">
    <source>
        <dbReference type="ARBA" id="ARBA00002904"/>
    </source>
</evidence>
<dbReference type="InParanoid" id="K1QUE3"/>
<dbReference type="PROSITE" id="PS51144">
    <property type="entry name" value="ALPHA_CA_2"/>
    <property type="match status" value="1"/>
</dbReference>
<dbReference type="InterPro" id="IPR018338">
    <property type="entry name" value="Carbonic_anhydrase_a-class_CS"/>
</dbReference>
<dbReference type="EMBL" id="JH816283">
    <property type="protein sequence ID" value="EKC34889.1"/>
    <property type="molecule type" value="Genomic_DNA"/>
</dbReference>
<dbReference type="Gene3D" id="3.10.200.10">
    <property type="entry name" value="Alpha carbonic anhydrase"/>
    <property type="match status" value="2"/>
</dbReference>
<dbReference type="GO" id="GO:0004089">
    <property type="term" value="F:carbonate dehydratase activity"/>
    <property type="evidence" value="ECO:0007669"/>
    <property type="project" value="UniProtKB-UniRule"/>
</dbReference>
<evidence type="ECO:0000256" key="9">
    <source>
        <dbReference type="ARBA" id="ARBA00048348"/>
    </source>
</evidence>
<dbReference type="CDD" id="cd00326">
    <property type="entry name" value="alpha_CA"/>
    <property type="match status" value="1"/>
</dbReference>
<dbReference type="InterPro" id="IPR023561">
    <property type="entry name" value="Carbonic_anhydrase_a-class"/>
</dbReference>
<evidence type="ECO:0000256" key="5">
    <source>
        <dbReference type="ARBA" id="ARBA00022525"/>
    </source>
</evidence>
<evidence type="ECO:0000256" key="3">
    <source>
        <dbReference type="ARBA" id="ARBA00010718"/>
    </source>
</evidence>
<name>K1QUE3_MAGGI</name>
<protein>
    <recommendedName>
        <fullName evidence="4 10">Carbonic anhydrase</fullName>
        <ecNumber evidence="4 10">4.2.1.1</ecNumber>
    </recommendedName>
</protein>
<dbReference type="GO" id="GO:0008270">
    <property type="term" value="F:zinc ion binding"/>
    <property type="evidence" value="ECO:0007669"/>
    <property type="project" value="UniProtKB-UniRule"/>
</dbReference>
<dbReference type="SUPFAM" id="SSF51069">
    <property type="entry name" value="Carbonic anhydrase"/>
    <property type="match status" value="1"/>
</dbReference>
<keyword evidence="6 10" id="KW-0479">Metal-binding</keyword>
<comment type="similarity">
    <text evidence="3 10">Belongs to the alpha-carbonic anhydrase family.</text>
</comment>
<dbReference type="PANTHER" id="PTHR18952">
    <property type="entry name" value="CARBONIC ANHYDRASE"/>
    <property type="match status" value="1"/>
</dbReference>
<sequence>MDKYIIVAICIVIDSEVQADMCYENGIDVCCSGYILNKTSGQCDKCPPGYTGMECAYRCHYPTYGEDCFMTCECSADLCDFAYGCFYTSTTECPPGYTGSDCVYKCLYPYYGDDCLMKCRCSADLCDFVSGCKHTTVTVTSSEHQITSTKDNLNKIYKQCRHAFISPLIDYLALNGIEVCCSGYRLNNTSGNCDKCPPGYIGMDCAYRCHYPTYGEDCFMACECPADLCDFVSGCKVTSTTETDNIRKIVQVILPGPKRAKNLNSDGYIQVSRGTRKECPPGYTGSDCAYRCHYPTYGEDCFMTCECSADLCDFVSGETISFKSGILQSTNNNEKYATLTRHFITLGMEKPPRQNKYKGTDHGDSHASGHSPHFETESEAVGLYNVPGLPGQKFIFNEFHVHLGRSFSHGSEHLIDGNKFPMEAHLVFYNARYGDAVTAKRSPRGLAVIGVMIQVAGDDDDDESGDDYEERKDKDCGERRHRPYSRCVCNDNDPYSAYSCKSSGQCKCDDDNDCPGSSKCRRNDVIPGRYCGKPKRCRVRYARKLSYLMEKYYKKIRYYNNVADGLDDREWVDVTEGITPSEVLPYDWSYFTYQGSLTTPPCFETVTWINMRCPIKVSKRAYKHLSLVRDVNGAYLKKFGLDRPPQRGTYDGPRVTIERNFQWDSVGRETLFCSQDRY</sequence>
<evidence type="ECO:0000256" key="10">
    <source>
        <dbReference type="RuleBase" id="RU367011"/>
    </source>
</evidence>
<dbReference type="HOGENOM" id="CLU_405589_0_0_1"/>
<accession>K1QUE3</accession>
<evidence type="ECO:0000256" key="7">
    <source>
        <dbReference type="ARBA" id="ARBA00022833"/>
    </source>
</evidence>
<dbReference type="PANTHER" id="PTHR18952:SF265">
    <property type="entry name" value="CARBONIC ANHYDRASE"/>
    <property type="match status" value="1"/>
</dbReference>
<evidence type="ECO:0000313" key="12">
    <source>
        <dbReference type="EMBL" id="EKC34889.1"/>
    </source>
</evidence>
<dbReference type="AlphaFoldDB" id="K1QUE3"/>
<evidence type="ECO:0000256" key="2">
    <source>
        <dbReference type="ARBA" id="ARBA00004613"/>
    </source>
</evidence>
<dbReference type="SMART" id="SM01057">
    <property type="entry name" value="Carb_anhydrase"/>
    <property type="match status" value="1"/>
</dbReference>
<evidence type="ECO:0000256" key="11">
    <source>
        <dbReference type="SAM" id="MobiDB-lite"/>
    </source>
</evidence>
<evidence type="ECO:0000256" key="6">
    <source>
        <dbReference type="ARBA" id="ARBA00022723"/>
    </source>
</evidence>
<comment type="function">
    <text evidence="1 10">Reversible hydration of carbon dioxide.</text>
</comment>
<feature type="region of interest" description="Disordered" evidence="11">
    <location>
        <begin position="350"/>
        <end position="374"/>
    </location>
</feature>
<feature type="compositionally biased region" description="Basic and acidic residues" evidence="11">
    <location>
        <begin position="358"/>
        <end position="374"/>
    </location>
</feature>
<keyword evidence="8 10" id="KW-0456">Lyase</keyword>
<keyword evidence="5" id="KW-0964">Secreted</keyword>
<dbReference type="EC" id="4.2.1.1" evidence="4 10"/>
<gene>
    <name evidence="12" type="ORF">CGI_10027598</name>
</gene>
<comment type="subcellular location">
    <subcellularLocation>
        <location evidence="2">Secreted</location>
    </subcellularLocation>
</comment>